<dbReference type="AlphaFoldDB" id="A0A0K6HQ49"/>
<feature type="transmembrane region" description="Helical" evidence="9">
    <location>
        <begin position="276"/>
        <end position="297"/>
    </location>
</feature>
<gene>
    <name evidence="10" type="ORF">Ga0061069_101117</name>
</gene>
<dbReference type="GO" id="GO:0055085">
    <property type="term" value="P:transmembrane transport"/>
    <property type="evidence" value="ECO:0007669"/>
    <property type="project" value="InterPro"/>
</dbReference>
<evidence type="ECO:0000256" key="5">
    <source>
        <dbReference type="ARBA" id="ARBA00022519"/>
    </source>
</evidence>
<dbReference type="Proteomes" id="UP000183649">
    <property type="component" value="Unassembled WGS sequence"/>
</dbReference>
<comment type="subcellular location">
    <subcellularLocation>
        <location evidence="1">Cell inner membrane</location>
        <topology evidence="1">Multi-pass membrane protein</topology>
    </subcellularLocation>
</comment>
<evidence type="ECO:0000256" key="1">
    <source>
        <dbReference type="ARBA" id="ARBA00004429"/>
    </source>
</evidence>
<dbReference type="GO" id="GO:0043190">
    <property type="term" value="C:ATP-binding cassette (ABC) transporter complex"/>
    <property type="evidence" value="ECO:0007669"/>
    <property type="project" value="InterPro"/>
</dbReference>
<keyword evidence="8 9" id="KW-0472">Membrane</keyword>
<dbReference type="GO" id="GO:0015920">
    <property type="term" value="P:lipopolysaccharide transport"/>
    <property type="evidence" value="ECO:0007669"/>
    <property type="project" value="TreeGrafter"/>
</dbReference>
<dbReference type="InterPro" id="IPR005495">
    <property type="entry name" value="LptG/LptF_permease"/>
</dbReference>
<accession>A0A0K6HQ49</accession>
<proteinExistence type="predicted"/>
<feature type="transmembrane region" description="Helical" evidence="9">
    <location>
        <begin position="102"/>
        <end position="124"/>
    </location>
</feature>
<dbReference type="OrthoDB" id="9778062at2"/>
<dbReference type="Pfam" id="PF03739">
    <property type="entry name" value="LptF_LptG"/>
    <property type="match status" value="1"/>
</dbReference>
<keyword evidence="5" id="KW-0997">Cell inner membrane</keyword>
<dbReference type="PANTHER" id="PTHR33529">
    <property type="entry name" value="SLR0882 PROTEIN-RELATED"/>
    <property type="match status" value="1"/>
</dbReference>
<dbReference type="EMBL" id="CYHF01000001">
    <property type="protein sequence ID" value="CUA93137.1"/>
    <property type="molecule type" value="Genomic_DNA"/>
</dbReference>
<keyword evidence="7 9" id="KW-1133">Transmembrane helix</keyword>
<dbReference type="RefSeq" id="WP_055449091.1">
    <property type="nucleotide sequence ID" value="NZ_CYHF01000001.1"/>
</dbReference>
<evidence type="ECO:0000256" key="6">
    <source>
        <dbReference type="ARBA" id="ARBA00022692"/>
    </source>
</evidence>
<feature type="transmembrane region" description="Helical" evidence="9">
    <location>
        <begin position="336"/>
        <end position="357"/>
    </location>
</feature>
<keyword evidence="3" id="KW-0813">Transport</keyword>
<keyword evidence="11" id="KW-1185">Reference proteome</keyword>
<name>A0A0K6HQ49_9BURK</name>
<feature type="transmembrane region" description="Helical" evidence="9">
    <location>
        <begin position="48"/>
        <end position="81"/>
    </location>
</feature>
<dbReference type="STRING" id="339866.GCA_001418255_00116"/>
<organism evidence="10 11">
    <name type="scientific">Thiomonas bhubaneswarensis</name>
    <dbReference type="NCBI Taxonomy" id="339866"/>
    <lineage>
        <taxon>Bacteria</taxon>
        <taxon>Pseudomonadati</taxon>
        <taxon>Pseudomonadota</taxon>
        <taxon>Betaproteobacteria</taxon>
        <taxon>Burkholderiales</taxon>
        <taxon>Thiomonas</taxon>
    </lineage>
</organism>
<dbReference type="NCBIfam" id="TIGR04407">
    <property type="entry name" value="LptF_YjgP"/>
    <property type="match status" value="1"/>
</dbReference>
<evidence type="ECO:0000313" key="11">
    <source>
        <dbReference type="Proteomes" id="UP000183649"/>
    </source>
</evidence>
<evidence type="ECO:0000256" key="3">
    <source>
        <dbReference type="ARBA" id="ARBA00022448"/>
    </source>
</evidence>
<feature type="transmembrane region" description="Helical" evidence="9">
    <location>
        <begin position="15"/>
        <end position="36"/>
    </location>
</feature>
<protein>
    <recommendedName>
        <fullName evidence="2">Lipopolysaccharide export system permease protein LptF</fullName>
    </recommendedName>
</protein>
<reference evidence="11" key="1">
    <citation type="submission" date="2015-08" db="EMBL/GenBank/DDBJ databases">
        <authorList>
            <person name="Varghese N."/>
        </authorList>
    </citation>
    <scope>NUCLEOTIDE SEQUENCE [LARGE SCALE GENOMIC DNA]</scope>
    <source>
        <strain evidence="11">DSM 18181</strain>
    </source>
</reference>
<evidence type="ECO:0000256" key="9">
    <source>
        <dbReference type="SAM" id="Phobius"/>
    </source>
</evidence>
<dbReference type="PANTHER" id="PTHR33529:SF7">
    <property type="entry name" value="LIPOPOLYSACCHARIDE EXPORT SYSTEM PERMEASE PROTEIN LPTF"/>
    <property type="match status" value="1"/>
</dbReference>
<evidence type="ECO:0000256" key="7">
    <source>
        <dbReference type="ARBA" id="ARBA00022989"/>
    </source>
</evidence>
<evidence type="ECO:0000313" key="10">
    <source>
        <dbReference type="EMBL" id="CUA93137.1"/>
    </source>
</evidence>
<keyword evidence="6 9" id="KW-0812">Transmembrane</keyword>
<feature type="transmembrane region" description="Helical" evidence="9">
    <location>
        <begin position="309"/>
        <end position="330"/>
    </location>
</feature>
<dbReference type="InterPro" id="IPR030922">
    <property type="entry name" value="LptF"/>
</dbReference>
<evidence type="ECO:0000256" key="2">
    <source>
        <dbReference type="ARBA" id="ARBA00014213"/>
    </source>
</evidence>
<evidence type="ECO:0000256" key="4">
    <source>
        <dbReference type="ARBA" id="ARBA00022475"/>
    </source>
</evidence>
<evidence type="ECO:0000256" key="8">
    <source>
        <dbReference type="ARBA" id="ARBA00023136"/>
    </source>
</evidence>
<keyword evidence="4" id="KW-1003">Cell membrane</keyword>
<sequence length="377" mass="41401">MLLDLTLRREMSRNFGGAFTVLFTVVITLMLIRILGQASDGQASPQDVFLLIGLTALSYLQIVITLSLFLAVLLTFTRMWLDSEMTIWRTTGVGQLRLMGSVLRFSWPILLLIAALTLFAWPWANQQSTALRTRFEQRSDISRVAPGQFRESASGKRVFFIDKGAQAGGVAHDIFIRDETSGQTVLITARSAQVQRIEGQPFLVLRNGNRYAHTPGQVNYTITSFDSLDMRLDVTSGLSNMADHKAGPVNWLTQPNRNVPTAYLFNPAIPNWLGELSWRLGVPLSAALLALLALPLSSGSVRTGRAGSLIGAILVYLIYFNLLNVLQGWISEGRVGFSAGFLLVHGGAALFLALLMLKGSGWLRRLWPGRTRAGAPA</sequence>